<keyword evidence="1" id="KW-0472">Membrane</keyword>
<sequence>MRFRTIECIVGNKFCFYIYVVSQFLLYNLHLIFIVRFFTTIIQKRACNLRIYLSFHLRNYFDFYLNSAVKSFDDDLFGTYNDMPLKQNPEMIKLQSCLCERCNNVMRRHARDYRTPGLR</sequence>
<proteinExistence type="predicted"/>
<accession>A0A0V1M1B7</accession>
<dbReference type="EMBL" id="JYDO01000343">
    <property type="protein sequence ID" value="KRZ65511.1"/>
    <property type="molecule type" value="Genomic_DNA"/>
</dbReference>
<keyword evidence="3" id="KW-1185">Reference proteome</keyword>
<dbReference type="AlphaFoldDB" id="A0A0V1M1B7"/>
<feature type="transmembrane region" description="Helical" evidence="1">
    <location>
        <begin position="16"/>
        <end position="35"/>
    </location>
</feature>
<dbReference type="Proteomes" id="UP000054843">
    <property type="component" value="Unassembled WGS sequence"/>
</dbReference>
<evidence type="ECO:0000313" key="3">
    <source>
        <dbReference type="Proteomes" id="UP000054843"/>
    </source>
</evidence>
<reference evidence="2 3" key="1">
    <citation type="submission" date="2015-01" db="EMBL/GenBank/DDBJ databases">
        <title>Evolution of Trichinella species and genotypes.</title>
        <authorList>
            <person name="Korhonen P.K."/>
            <person name="Edoardo P."/>
            <person name="Giuseppe L.R."/>
            <person name="Gasser R.B."/>
        </authorList>
    </citation>
    <scope>NUCLEOTIDE SEQUENCE [LARGE SCALE GENOMIC DNA]</scope>
    <source>
        <strain evidence="2">ISS1980</strain>
    </source>
</reference>
<evidence type="ECO:0000256" key="1">
    <source>
        <dbReference type="SAM" id="Phobius"/>
    </source>
</evidence>
<name>A0A0V1M1B7_9BILA</name>
<gene>
    <name evidence="2" type="ORF">T10_13639</name>
</gene>
<keyword evidence="1" id="KW-1133">Transmembrane helix</keyword>
<evidence type="ECO:0000313" key="2">
    <source>
        <dbReference type="EMBL" id="KRZ65511.1"/>
    </source>
</evidence>
<comment type="caution">
    <text evidence="2">The sequence shown here is derived from an EMBL/GenBank/DDBJ whole genome shotgun (WGS) entry which is preliminary data.</text>
</comment>
<protein>
    <submittedName>
        <fullName evidence="2">Uncharacterized protein</fullName>
    </submittedName>
</protein>
<keyword evidence="1" id="KW-0812">Transmembrane</keyword>
<organism evidence="2 3">
    <name type="scientific">Trichinella papuae</name>
    <dbReference type="NCBI Taxonomy" id="268474"/>
    <lineage>
        <taxon>Eukaryota</taxon>
        <taxon>Metazoa</taxon>
        <taxon>Ecdysozoa</taxon>
        <taxon>Nematoda</taxon>
        <taxon>Enoplea</taxon>
        <taxon>Dorylaimia</taxon>
        <taxon>Trichinellida</taxon>
        <taxon>Trichinellidae</taxon>
        <taxon>Trichinella</taxon>
    </lineage>
</organism>